<dbReference type="HOGENOM" id="CLU_3106178_0_0_1"/>
<dbReference type="RefSeq" id="XP_001225529.1">
    <property type="nucleotide sequence ID" value="XM_001225528.1"/>
</dbReference>
<dbReference type="Proteomes" id="UP000001056">
    <property type="component" value="Unassembled WGS sequence"/>
</dbReference>
<dbReference type="GeneID" id="4393451"/>
<accession>Q2GVY1</accession>
<dbReference type="InParanoid" id="Q2GVY1"/>
<organism evidence="1 2">
    <name type="scientific">Chaetomium globosum (strain ATCC 6205 / CBS 148.51 / DSM 1962 / NBRC 6347 / NRRL 1970)</name>
    <name type="common">Soil fungus</name>
    <dbReference type="NCBI Taxonomy" id="306901"/>
    <lineage>
        <taxon>Eukaryota</taxon>
        <taxon>Fungi</taxon>
        <taxon>Dikarya</taxon>
        <taxon>Ascomycota</taxon>
        <taxon>Pezizomycotina</taxon>
        <taxon>Sordariomycetes</taxon>
        <taxon>Sordariomycetidae</taxon>
        <taxon>Sordariales</taxon>
        <taxon>Chaetomiaceae</taxon>
        <taxon>Chaetomium</taxon>
    </lineage>
</organism>
<dbReference type="EMBL" id="CH408033">
    <property type="protein sequence ID" value="EAQ86620.1"/>
    <property type="molecule type" value="Genomic_DNA"/>
</dbReference>
<gene>
    <name evidence="1" type="ORF">CHGG_07873</name>
</gene>
<protein>
    <submittedName>
        <fullName evidence="1">Uncharacterized protein</fullName>
    </submittedName>
</protein>
<dbReference type="AlphaFoldDB" id="Q2GVY1"/>
<proteinExistence type="predicted"/>
<evidence type="ECO:0000313" key="2">
    <source>
        <dbReference type="Proteomes" id="UP000001056"/>
    </source>
</evidence>
<name>Q2GVY1_CHAGB</name>
<reference evidence="2" key="1">
    <citation type="journal article" date="2015" name="Genome Announc.">
        <title>Draft genome sequence of the cellulolytic fungus Chaetomium globosum.</title>
        <authorList>
            <person name="Cuomo C.A."/>
            <person name="Untereiner W.A."/>
            <person name="Ma L.-J."/>
            <person name="Grabherr M."/>
            <person name="Birren B.W."/>
        </authorList>
    </citation>
    <scope>NUCLEOTIDE SEQUENCE [LARGE SCALE GENOMIC DNA]</scope>
    <source>
        <strain evidence="2">ATCC 6205 / CBS 148.51 / DSM 1962 / NBRC 6347 / NRRL 1970</strain>
    </source>
</reference>
<dbReference type="VEuPathDB" id="FungiDB:CHGG_07873"/>
<keyword evidence="2" id="KW-1185">Reference proteome</keyword>
<sequence>MPGVFGISGTASSLQEVHWRSCILDSEADGGGPTVWIGIAERGIGKNWSGS</sequence>
<evidence type="ECO:0000313" key="1">
    <source>
        <dbReference type="EMBL" id="EAQ86620.1"/>
    </source>
</evidence>